<geneLocation type="plasmid" evidence="2">
    <name>pedy32-46i</name>
</geneLocation>
<keyword evidence="2" id="KW-1185">Reference proteome</keyword>
<organism evidence="1 2">
    <name type="scientific">Euzebya pacifica</name>
    <dbReference type="NCBI Taxonomy" id="1608957"/>
    <lineage>
        <taxon>Bacteria</taxon>
        <taxon>Bacillati</taxon>
        <taxon>Actinomycetota</taxon>
        <taxon>Nitriliruptoria</taxon>
        <taxon>Euzebyales</taxon>
    </lineage>
</organism>
<protein>
    <submittedName>
        <fullName evidence="1">Uncharacterized protein</fullName>
    </submittedName>
</protein>
<gene>
    <name evidence="1" type="ORF">DVS28_b0419</name>
</gene>
<evidence type="ECO:0000313" key="1">
    <source>
        <dbReference type="EMBL" id="AXV10167.1"/>
    </source>
</evidence>
<dbReference type="AlphaFoldDB" id="A0A346Y6S0"/>
<dbReference type="EMBL" id="CP031166">
    <property type="protein sequence ID" value="AXV10167.1"/>
    <property type="molecule type" value="Genomic_DNA"/>
</dbReference>
<dbReference type="Proteomes" id="UP000264006">
    <property type="component" value="Plasmid pEDY32-46I"/>
</dbReference>
<sequence>MDQHPKASAERWSGHTRKVMDADWWCCLAEAEGIEPITGLSAP</sequence>
<name>A0A346Y6S0_9ACTN</name>
<accession>A0A346Y6S0</accession>
<proteinExistence type="predicted"/>
<reference evidence="1 2" key="1">
    <citation type="submission" date="2018-09" db="EMBL/GenBank/DDBJ databases">
        <title>Complete genome sequence of Euzebya sp. DY32-46 isolated from seawater of Pacific Ocean.</title>
        <authorList>
            <person name="Xu L."/>
            <person name="Wu Y.-H."/>
            <person name="Xu X.-W."/>
        </authorList>
    </citation>
    <scope>NUCLEOTIDE SEQUENCE [LARGE SCALE GENOMIC DNA]</scope>
    <source>
        <strain evidence="1 2">DY32-46</strain>
        <plasmid evidence="2">pedy32-46i</plasmid>
    </source>
</reference>
<dbReference type="KEGG" id="euz:DVS28_b0419"/>
<keyword evidence="1" id="KW-0614">Plasmid</keyword>
<evidence type="ECO:0000313" key="2">
    <source>
        <dbReference type="Proteomes" id="UP000264006"/>
    </source>
</evidence>